<proteinExistence type="predicted"/>
<feature type="transmembrane region" description="Helical" evidence="1">
    <location>
        <begin position="36"/>
        <end position="54"/>
    </location>
</feature>
<dbReference type="AlphaFoldDB" id="A0A812Q341"/>
<evidence type="ECO:0000256" key="1">
    <source>
        <dbReference type="SAM" id="Phobius"/>
    </source>
</evidence>
<feature type="non-terminal residue" evidence="2">
    <location>
        <position position="1"/>
    </location>
</feature>
<organism evidence="2 3">
    <name type="scientific">Symbiodinium pilosum</name>
    <name type="common">Dinoflagellate</name>
    <dbReference type="NCBI Taxonomy" id="2952"/>
    <lineage>
        <taxon>Eukaryota</taxon>
        <taxon>Sar</taxon>
        <taxon>Alveolata</taxon>
        <taxon>Dinophyceae</taxon>
        <taxon>Suessiales</taxon>
        <taxon>Symbiodiniaceae</taxon>
        <taxon>Symbiodinium</taxon>
    </lineage>
</organism>
<comment type="caution">
    <text evidence="2">The sequence shown here is derived from an EMBL/GenBank/DDBJ whole genome shotgun (WGS) entry which is preliminary data.</text>
</comment>
<dbReference type="OrthoDB" id="447372at2759"/>
<feature type="transmembrane region" description="Helical" evidence="1">
    <location>
        <begin position="12"/>
        <end position="30"/>
    </location>
</feature>
<dbReference type="Proteomes" id="UP000649617">
    <property type="component" value="Unassembled WGS sequence"/>
</dbReference>
<keyword evidence="1" id="KW-0812">Transmembrane</keyword>
<sequence>VVTIMWIFNLRAAVMATLLVSCAVGIFRIYSVRINHWSSIFFGYATFFIFFCFWQRIRSLFCTRRIVFLDKLCIAQHDEELKQRGIG</sequence>
<evidence type="ECO:0000313" key="2">
    <source>
        <dbReference type="EMBL" id="CAE7355432.1"/>
    </source>
</evidence>
<name>A0A812Q341_SYMPI</name>
<reference evidence="2" key="1">
    <citation type="submission" date="2021-02" db="EMBL/GenBank/DDBJ databases">
        <authorList>
            <person name="Dougan E. K."/>
            <person name="Rhodes N."/>
            <person name="Thang M."/>
            <person name="Chan C."/>
        </authorList>
    </citation>
    <scope>NUCLEOTIDE SEQUENCE</scope>
</reference>
<accession>A0A812Q341</accession>
<evidence type="ECO:0000313" key="3">
    <source>
        <dbReference type="Proteomes" id="UP000649617"/>
    </source>
</evidence>
<keyword evidence="1" id="KW-0472">Membrane</keyword>
<dbReference type="EMBL" id="CAJNIZ010013891">
    <property type="protein sequence ID" value="CAE7355432.1"/>
    <property type="molecule type" value="Genomic_DNA"/>
</dbReference>
<keyword evidence="3" id="KW-1185">Reference proteome</keyword>
<gene>
    <name evidence="2" type="ORF">SPIL2461_LOCUS8447</name>
</gene>
<feature type="non-terminal residue" evidence="2">
    <location>
        <position position="87"/>
    </location>
</feature>
<keyword evidence="1" id="KW-1133">Transmembrane helix</keyword>
<protein>
    <submittedName>
        <fullName evidence="2">Uncharacterized protein</fullName>
    </submittedName>
</protein>